<dbReference type="RefSeq" id="XP_021864191.2">
    <property type="nucleotide sequence ID" value="XM_022008499.2"/>
</dbReference>
<organism evidence="5 6">
    <name type="scientific">Spinacia oleracea</name>
    <name type="common">Spinach</name>
    <dbReference type="NCBI Taxonomy" id="3562"/>
    <lineage>
        <taxon>Eukaryota</taxon>
        <taxon>Viridiplantae</taxon>
        <taxon>Streptophyta</taxon>
        <taxon>Embryophyta</taxon>
        <taxon>Tracheophyta</taxon>
        <taxon>Spermatophyta</taxon>
        <taxon>Magnoliopsida</taxon>
        <taxon>eudicotyledons</taxon>
        <taxon>Gunneridae</taxon>
        <taxon>Pentapetalae</taxon>
        <taxon>Caryophyllales</taxon>
        <taxon>Chenopodiaceae</taxon>
        <taxon>Chenopodioideae</taxon>
        <taxon>Anserineae</taxon>
        <taxon>Spinacia</taxon>
    </lineage>
</organism>
<accession>A0A9R0KA19</accession>
<gene>
    <name evidence="6" type="primary">LOC110803037</name>
</gene>
<protein>
    <submittedName>
        <fullName evidence="6">Inositol 3-kinase</fullName>
    </submittedName>
</protein>
<evidence type="ECO:0000259" key="4">
    <source>
        <dbReference type="Pfam" id="PF00294"/>
    </source>
</evidence>
<reference evidence="5" key="1">
    <citation type="journal article" date="2021" name="Nat. Commun.">
        <title>Genomic analyses provide insights into spinach domestication and the genetic basis of agronomic traits.</title>
        <authorList>
            <person name="Cai X."/>
            <person name="Sun X."/>
            <person name="Xu C."/>
            <person name="Sun H."/>
            <person name="Wang X."/>
            <person name="Ge C."/>
            <person name="Zhang Z."/>
            <person name="Wang Q."/>
            <person name="Fei Z."/>
            <person name="Jiao C."/>
            <person name="Wang Q."/>
        </authorList>
    </citation>
    <scope>NUCLEOTIDE SEQUENCE [LARGE SCALE GENOMIC DNA]</scope>
    <source>
        <strain evidence="5">cv. Varoflay</strain>
    </source>
</reference>
<dbReference type="InterPro" id="IPR011611">
    <property type="entry name" value="PfkB_dom"/>
</dbReference>
<dbReference type="Proteomes" id="UP000813463">
    <property type="component" value="Chromosome 1"/>
</dbReference>
<sequence>MGLSRRGLVVGNYCHDVLLRDDVVIAESLGGAASFISNIFSLLSIPCDYISIVGSDFSYNHSVFSSPIVSSTSKTTVFHAHFPSAHPTNDGLPVSDRTLKRVIACDPIRPSELPTSNSGKSFDFGMAVGVGGEILPETLEKLVEICDIVFVDVQGLIREFDEIDGTVRLIKLKETNYYPLLSKIGFLKASAEEAEFLDIEEVRKLCCVVVTYGEMGCKVFWKDGEVDISPFSTVQVDPTGAGDSLLGGFVAGLSLGLAVPDAALLGNFFGSLTVSQLGLPKFDSKLLQRVKDEVQNRSLQCAHHRGGDTNALLFSKPPGHEQFYASLNAIRHTFSLPKQECRRDVPDMHNLTTTAVNHSIKHQCSGQKFLHDPVYDEAVEPLEGTQS</sequence>
<comment type="similarity">
    <text evidence="1">Belongs to the carbohydrate kinase PfkB family.</text>
</comment>
<keyword evidence="5" id="KW-1185">Reference proteome</keyword>
<evidence type="ECO:0000256" key="3">
    <source>
        <dbReference type="ARBA" id="ARBA00022777"/>
    </source>
</evidence>
<keyword evidence="3" id="KW-0418">Kinase</keyword>
<dbReference type="GeneID" id="110803037"/>
<feature type="domain" description="Carbohydrate kinase PfkB" evidence="4">
    <location>
        <begin position="181"/>
        <end position="278"/>
    </location>
</feature>
<evidence type="ECO:0000256" key="1">
    <source>
        <dbReference type="ARBA" id="ARBA00010688"/>
    </source>
</evidence>
<evidence type="ECO:0000313" key="5">
    <source>
        <dbReference type="Proteomes" id="UP000813463"/>
    </source>
</evidence>
<dbReference type="GO" id="GO:0010264">
    <property type="term" value="P:myo-inositol hexakisphosphate biosynthetic process"/>
    <property type="evidence" value="ECO:0000318"/>
    <property type="project" value="GO_Central"/>
</dbReference>
<dbReference type="Pfam" id="PF00294">
    <property type="entry name" value="PfkB"/>
    <property type="match status" value="1"/>
</dbReference>
<keyword evidence="2" id="KW-0808">Transferase</keyword>
<dbReference type="SUPFAM" id="SSF53613">
    <property type="entry name" value="Ribokinase-like"/>
    <property type="match status" value="1"/>
</dbReference>
<name>A0A9R0KA19_SPIOL</name>
<evidence type="ECO:0000313" key="6">
    <source>
        <dbReference type="RefSeq" id="XP_021864191.2"/>
    </source>
</evidence>
<dbReference type="GO" id="GO:0016301">
    <property type="term" value="F:kinase activity"/>
    <property type="evidence" value="ECO:0007669"/>
    <property type="project" value="UniProtKB-KW"/>
</dbReference>
<reference evidence="6" key="2">
    <citation type="submission" date="2025-08" db="UniProtKB">
        <authorList>
            <consortium name="RefSeq"/>
        </authorList>
    </citation>
    <scope>IDENTIFICATION</scope>
    <source>
        <tissue evidence="6">Leaf</tissue>
    </source>
</reference>
<proteinExistence type="inferred from homology"/>
<dbReference type="PANTHER" id="PTHR43085:SF13">
    <property type="entry name" value="INOSITOL 3-KINASE"/>
    <property type="match status" value="1"/>
</dbReference>
<dbReference type="KEGG" id="soe:110803037"/>
<dbReference type="InterPro" id="IPR002173">
    <property type="entry name" value="Carboh/pur_kinase_PfkB_CS"/>
</dbReference>
<dbReference type="Gene3D" id="3.40.1190.20">
    <property type="match status" value="1"/>
</dbReference>
<dbReference type="PANTHER" id="PTHR43085">
    <property type="entry name" value="HEXOKINASE FAMILY MEMBER"/>
    <property type="match status" value="1"/>
</dbReference>
<dbReference type="AlphaFoldDB" id="A0A9R0KA19"/>
<dbReference type="InterPro" id="IPR029056">
    <property type="entry name" value="Ribokinase-like"/>
</dbReference>
<dbReference type="PROSITE" id="PS00584">
    <property type="entry name" value="PFKB_KINASES_2"/>
    <property type="match status" value="1"/>
</dbReference>
<dbReference type="InterPro" id="IPR050306">
    <property type="entry name" value="PfkB_Carbo_kinase"/>
</dbReference>
<evidence type="ECO:0000256" key="2">
    <source>
        <dbReference type="ARBA" id="ARBA00022679"/>
    </source>
</evidence>